<dbReference type="EMBL" id="CM046393">
    <property type="protein sequence ID" value="KAI8550311.1"/>
    <property type="molecule type" value="Genomic_DNA"/>
</dbReference>
<accession>A0ACC0NBQ0</accession>
<proteinExistence type="predicted"/>
<protein>
    <submittedName>
        <fullName evidence="1">Uncharacterized protein</fullName>
    </submittedName>
</protein>
<sequence length="99" mass="10704">MIFSSSHDVIQAVGKLSYLLALTILFNSVQPVLSGVAVGSGWQSWVAYINIGCYYLIGVPVGLLLGSVFNFGVKAQKAVLRVKHLSGPNRDDDHLMVEN</sequence>
<evidence type="ECO:0000313" key="2">
    <source>
        <dbReference type="Proteomes" id="UP001062846"/>
    </source>
</evidence>
<dbReference type="Proteomes" id="UP001062846">
    <property type="component" value="Chromosome 6"/>
</dbReference>
<keyword evidence="2" id="KW-1185">Reference proteome</keyword>
<reference evidence="1" key="1">
    <citation type="submission" date="2022-02" db="EMBL/GenBank/DDBJ databases">
        <title>Plant Genome Project.</title>
        <authorList>
            <person name="Zhang R.-G."/>
        </authorList>
    </citation>
    <scope>NUCLEOTIDE SEQUENCE</scope>
    <source>
        <strain evidence="1">AT1</strain>
    </source>
</reference>
<name>A0ACC0NBQ0_RHOML</name>
<comment type="caution">
    <text evidence="1">The sequence shown here is derived from an EMBL/GenBank/DDBJ whole genome shotgun (WGS) entry which is preliminary data.</text>
</comment>
<organism evidence="1 2">
    <name type="scientific">Rhododendron molle</name>
    <name type="common">Chinese azalea</name>
    <name type="synonym">Azalea mollis</name>
    <dbReference type="NCBI Taxonomy" id="49168"/>
    <lineage>
        <taxon>Eukaryota</taxon>
        <taxon>Viridiplantae</taxon>
        <taxon>Streptophyta</taxon>
        <taxon>Embryophyta</taxon>
        <taxon>Tracheophyta</taxon>
        <taxon>Spermatophyta</taxon>
        <taxon>Magnoliopsida</taxon>
        <taxon>eudicotyledons</taxon>
        <taxon>Gunneridae</taxon>
        <taxon>Pentapetalae</taxon>
        <taxon>asterids</taxon>
        <taxon>Ericales</taxon>
        <taxon>Ericaceae</taxon>
        <taxon>Ericoideae</taxon>
        <taxon>Rhodoreae</taxon>
        <taxon>Rhododendron</taxon>
    </lineage>
</organism>
<evidence type="ECO:0000313" key="1">
    <source>
        <dbReference type="EMBL" id="KAI8550311.1"/>
    </source>
</evidence>
<gene>
    <name evidence="1" type="ORF">RHMOL_Rhmol06G0095300</name>
</gene>